<keyword evidence="5 12" id="KW-0677">Repeat</keyword>
<evidence type="ECO:0000256" key="7">
    <source>
        <dbReference type="ARBA" id="ARBA00022801"/>
    </source>
</evidence>
<dbReference type="Pfam" id="PF12848">
    <property type="entry name" value="ABC_tran_Xtn"/>
    <property type="match status" value="1"/>
</dbReference>
<comment type="function">
    <text evidence="12">A translation factor that gates the progression of the 70S ribosomal initiation complex (IC, containing tRNA(fMet) in the P-site) into the translation elongation cycle by using a mechanism sensitive to the ATP/ADP ratio. Binds to the 70S ribosome E-site where it modulates the state of the translating ribosome during subunit translocation. ATP hydrolysis probably frees it from the ribosome, which can enter the elongation phase.</text>
</comment>
<evidence type="ECO:0000256" key="12">
    <source>
        <dbReference type="HAMAP-Rule" id="MF_00847"/>
    </source>
</evidence>
<comment type="domain">
    <text evidence="12">The P-site tRNA interaction motif (PtIM domain) probably interacts with the P-site tRNA(fMet) as well as the 23S rRNA.</text>
</comment>
<dbReference type="GO" id="GO:0005524">
    <property type="term" value="F:ATP binding"/>
    <property type="evidence" value="ECO:0007669"/>
    <property type="project" value="UniProtKB-UniRule"/>
</dbReference>
<dbReference type="InterPro" id="IPR003593">
    <property type="entry name" value="AAA+_ATPase"/>
</dbReference>
<dbReference type="GO" id="GO:0005737">
    <property type="term" value="C:cytoplasm"/>
    <property type="evidence" value="ECO:0007669"/>
    <property type="project" value="UniProtKB-SubCell"/>
</dbReference>
<keyword evidence="4 12" id="KW-0699">rRNA-binding</keyword>
<comment type="subcellular location">
    <subcellularLocation>
        <location evidence="12">Cytoplasm</location>
    </subcellularLocation>
    <text evidence="12">Associates with ribosomes and polysomes.</text>
</comment>
<evidence type="ECO:0000256" key="6">
    <source>
        <dbReference type="ARBA" id="ARBA00022741"/>
    </source>
</evidence>
<dbReference type="FunFam" id="3.40.50.300:FF:000011">
    <property type="entry name" value="Putative ABC transporter ATP-binding component"/>
    <property type="match status" value="1"/>
</dbReference>
<evidence type="ECO:0000259" key="14">
    <source>
        <dbReference type="PROSITE" id="PS50893"/>
    </source>
</evidence>
<dbReference type="PROSITE" id="PS50893">
    <property type="entry name" value="ABC_TRANSPORTER_2"/>
    <property type="match status" value="2"/>
</dbReference>
<dbReference type="PROSITE" id="PS00211">
    <property type="entry name" value="ABC_TRANSPORTER_1"/>
    <property type="match status" value="1"/>
</dbReference>
<dbReference type="InterPro" id="IPR032781">
    <property type="entry name" value="ABC_tran_Xtn"/>
</dbReference>
<dbReference type="Pfam" id="PF00005">
    <property type="entry name" value="ABC_tran"/>
    <property type="match status" value="2"/>
</dbReference>
<evidence type="ECO:0000256" key="1">
    <source>
        <dbReference type="ARBA" id="ARBA00005868"/>
    </source>
</evidence>
<keyword evidence="11 12" id="KW-0648">Protein biosynthesis</keyword>
<name>A0A7W4J8G5_9PROT</name>
<comment type="caution">
    <text evidence="12">Lacks conserved residue(s) required for the propagation of feature annotation.</text>
</comment>
<organism evidence="15 16">
    <name type="scientific">Gluconacetobacter johannae</name>
    <dbReference type="NCBI Taxonomy" id="112140"/>
    <lineage>
        <taxon>Bacteria</taxon>
        <taxon>Pseudomonadati</taxon>
        <taxon>Pseudomonadota</taxon>
        <taxon>Alphaproteobacteria</taxon>
        <taxon>Acetobacterales</taxon>
        <taxon>Acetobacteraceae</taxon>
        <taxon>Gluconacetobacter</taxon>
    </lineage>
</organism>
<dbReference type="NCBIfam" id="TIGR03719">
    <property type="entry name" value="ABC_ABC_ChvD"/>
    <property type="match status" value="1"/>
</dbReference>
<keyword evidence="16" id="KW-1185">Reference proteome</keyword>
<comment type="similarity">
    <text evidence="1 12">Belongs to the ABC transporter superfamily. ABCF family. Translational throttle EttA subfamily.</text>
</comment>
<evidence type="ECO:0000256" key="11">
    <source>
        <dbReference type="ARBA" id="ARBA00022917"/>
    </source>
</evidence>
<evidence type="ECO:0000256" key="9">
    <source>
        <dbReference type="ARBA" id="ARBA00022845"/>
    </source>
</evidence>
<dbReference type="GO" id="GO:0006412">
    <property type="term" value="P:translation"/>
    <property type="evidence" value="ECO:0007669"/>
    <property type="project" value="UniProtKB-KW"/>
</dbReference>
<evidence type="ECO:0000256" key="10">
    <source>
        <dbReference type="ARBA" id="ARBA00022884"/>
    </source>
</evidence>
<dbReference type="GO" id="GO:0000049">
    <property type="term" value="F:tRNA binding"/>
    <property type="evidence" value="ECO:0007669"/>
    <property type="project" value="UniProtKB-UniRule"/>
</dbReference>
<evidence type="ECO:0000256" key="5">
    <source>
        <dbReference type="ARBA" id="ARBA00022737"/>
    </source>
</evidence>
<accession>A0A7W4J8G5</accession>
<evidence type="ECO:0000256" key="8">
    <source>
        <dbReference type="ARBA" id="ARBA00022840"/>
    </source>
</evidence>
<feature type="binding site" evidence="12">
    <location>
        <begin position="41"/>
        <end position="48"/>
    </location>
    <ligand>
        <name>ATP</name>
        <dbReference type="ChEBI" id="CHEBI:30616"/>
        <label>1</label>
    </ligand>
</feature>
<keyword evidence="8 12" id="KW-0067">ATP-binding</keyword>
<feature type="domain" description="ABC transporter" evidence="14">
    <location>
        <begin position="8"/>
        <end position="263"/>
    </location>
</feature>
<evidence type="ECO:0000313" key="15">
    <source>
        <dbReference type="EMBL" id="MBB2176641.1"/>
    </source>
</evidence>
<dbReference type="PANTHER" id="PTHR43858:SF1">
    <property type="entry name" value="ABC TRANSPORTER-RELATED PROTEIN"/>
    <property type="match status" value="1"/>
</dbReference>
<dbReference type="GO" id="GO:0016887">
    <property type="term" value="F:ATP hydrolysis activity"/>
    <property type="evidence" value="ECO:0007669"/>
    <property type="project" value="UniProtKB-UniRule"/>
</dbReference>
<feature type="compositionally biased region" description="Basic and acidic residues" evidence="13">
    <location>
        <begin position="538"/>
        <end position="551"/>
    </location>
</feature>
<dbReference type="SUPFAM" id="SSF52540">
    <property type="entry name" value="P-loop containing nucleoside triphosphate hydrolases"/>
    <property type="match status" value="2"/>
</dbReference>
<dbReference type="RefSeq" id="WP_182943993.1">
    <property type="nucleotide sequence ID" value="NZ_JABEQH010000016.1"/>
</dbReference>
<dbReference type="EC" id="3.6.1.-" evidence="12"/>
<dbReference type="InterPro" id="IPR027417">
    <property type="entry name" value="P-loop_NTPase"/>
</dbReference>
<feature type="domain" description="ABC transporter" evidence="14">
    <location>
        <begin position="328"/>
        <end position="554"/>
    </location>
</feature>
<dbReference type="GO" id="GO:0043022">
    <property type="term" value="F:ribosome binding"/>
    <property type="evidence" value="ECO:0007669"/>
    <property type="project" value="UniProtKB-UniRule"/>
</dbReference>
<reference evidence="15 16" key="1">
    <citation type="submission" date="2020-04" db="EMBL/GenBank/DDBJ databases">
        <title>Description of novel Gluconacetobacter.</title>
        <authorList>
            <person name="Sombolestani A."/>
        </authorList>
    </citation>
    <scope>NUCLEOTIDE SEQUENCE [LARGE SCALE GENOMIC DNA]</scope>
    <source>
        <strain evidence="15 16">LMG 21312</strain>
    </source>
</reference>
<evidence type="ECO:0000313" key="16">
    <source>
        <dbReference type="Proteomes" id="UP000561066"/>
    </source>
</evidence>
<protein>
    <recommendedName>
        <fullName evidence="12">Energy-dependent translational throttle protein EttA</fullName>
        <ecNumber evidence="12">3.6.1.-</ecNumber>
    </recommendedName>
    <alternativeName>
        <fullName evidence="12">Translational regulatory factor EttA</fullName>
    </alternativeName>
</protein>
<dbReference type="SMART" id="SM00382">
    <property type="entry name" value="AAA"/>
    <property type="match status" value="2"/>
</dbReference>
<dbReference type="CDD" id="cd03221">
    <property type="entry name" value="ABCF_EF-3"/>
    <property type="match status" value="2"/>
</dbReference>
<evidence type="ECO:0000256" key="13">
    <source>
        <dbReference type="SAM" id="MobiDB-lite"/>
    </source>
</evidence>
<dbReference type="FunFam" id="3.40.50.300:FF:000183">
    <property type="entry name" value="ABC transporter ATP-binding protein yjjK"/>
    <property type="match status" value="1"/>
</dbReference>
<dbReference type="AlphaFoldDB" id="A0A7W4J8G5"/>
<keyword evidence="9 12" id="KW-0810">Translation regulation</keyword>
<comment type="caution">
    <text evidence="15">The sequence shown here is derived from an EMBL/GenBank/DDBJ whole genome shotgun (WGS) entry which is preliminary data.</text>
</comment>
<dbReference type="InterPro" id="IPR017871">
    <property type="entry name" value="ABC_transporter-like_CS"/>
</dbReference>
<keyword evidence="6 12" id="KW-0547">Nucleotide-binding</keyword>
<feature type="binding site" evidence="12">
    <location>
        <begin position="360"/>
        <end position="367"/>
    </location>
    <ligand>
        <name>ATP</name>
        <dbReference type="ChEBI" id="CHEBI:30616"/>
        <label>2</label>
    </ligand>
</feature>
<dbReference type="Proteomes" id="UP000561066">
    <property type="component" value="Unassembled WGS sequence"/>
</dbReference>
<evidence type="ECO:0000256" key="3">
    <source>
        <dbReference type="ARBA" id="ARBA00022555"/>
    </source>
</evidence>
<comment type="subunit">
    <text evidence="12">Monomer. Probably contacts ribosomal proteins L1, L5, L33 and S7, the 16S and 23S rRNA and the P-site containing tRNA(fMet).</text>
</comment>
<evidence type="ECO:0000256" key="4">
    <source>
        <dbReference type="ARBA" id="ARBA00022730"/>
    </source>
</evidence>
<dbReference type="NCBIfam" id="NF008775">
    <property type="entry name" value="PRK11819.1"/>
    <property type="match status" value="1"/>
</dbReference>
<keyword evidence="7 12" id="KW-0378">Hydrolase</keyword>
<keyword evidence="2 12" id="KW-0963">Cytoplasm</keyword>
<evidence type="ECO:0000256" key="2">
    <source>
        <dbReference type="ARBA" id="ARBA00022490"/>
    </source>
</evidence>
<dbReference type="EMBL" id="JABEQH010000016">
    <property type="protein sequence ID" value="MBB2176641.1"/>
    <property type="molecule type" value="Genomic_DNA"/>
</dbReference>
<dbReference type="PANTHER" id="PTHR43858">
    <property type="entry name" value="ENERGY-DEPENDENT TRANSLATIONAL THROTTLE PROTEIN ETTA"/>
    <property type="match status" value="1"/>
</dbReference>
<keyword evidence="10 12" id="KW-0694">RNA-binding</keyword>
<sequence>MAATQYVYVMKDLTKAYPGGREVFKGITLSFLPGVKIGVLGVNGAGKSTLLKIMAGIEKEYGGEAWAAEGARIGYLEQEPKLDESLTVGENVALGFGDLKTAVDRFNEISMKFAEPMSDDEMNALLAEQAELQEKIEAGDGWELDRKIDIALDALRCPPAESPVTRLSGGERRRVALCRLLLEKPDLLLLDEPTNHLDAESVAWLERTLRDYEGTVMVITHDRYFLDNVTNWILELERGRGFPFQGNYSSWLVQKRKRLAQEEKEESARQRALAAEQEWIGSSPKARQAKSKSRIARYEEMLAQNAERATGVADIVIPPGPRLGGTVIEAEDLRKAFGNRLLIDDLSFRLPPGGIVGVIGPNGAGKSTLFRMIVGQEQPDSGTLKVGETVKLGYVDQSRDSLDDDKSVWEEISGGTDVIYLGKRAVPSRAYVGAFNFKGADQQKKVGILSGGERNRVHLAKMLRQESNVILLDEPTNDLDVDTLRALEDALAEFAGCAVIISHDRWFLDRLATHILAFEGDSHVEWFEGNFQAYEEDKRRRLGPDATEPGRIKYRPLAR</sequence>
<comment type="catalytic activity">
    <reaction evidence="12">
        <text>ATP + H2O = ADP + phosphate + H(+)</text>
        <dbReference type="Rhea" id="RHEA:13065"/>
        <dbReference type="ChEBI" id="CHEBI:15377"/>
        <dbReference type="ChEBI" id="CHEBI:15378"/>
        <dbReference type="ChEBI" id="CHEBI:30616"/>
        <dbReference type="ChEBI" id="CHEBI:43474"/>
        <dbReference type="ChEBI" id="CHEBI:456216"/>
    </reaction>
</comment>
<dbReference type="HAMAP" id="MF_00847">
    <property type="entry name" value="EttA"/>
    <property type="match status" value="1"/>
</dbReference>
<feature type="region of interest" description="PtIM" evidence="12">
    <location>
        <begin position="246"/>
        <end position="326"/>
    </location>
</feature>
<feature type="region of interest" description="Disordered" evidence="13">
    <location>
        <begin position="538"/>
        <end position="559"/>
    </location>
</feature>
<keyword evidence="3 12" id="KW-0820">tRNA-binding</keyword>
<gene>
    <name evidence="12 15" type="primary">ettA</name>
    <name evidence="15" type="ORF">HLH21_12015</name>
</gene>
<dbReference type="Gene3D" id="3.40.50.300">
    <property type="entry name" value="P-loop containing nucleotide triphosphate hydrolases"/>
    <property type="match status" value="2"/>
</dbReference>
<proteinExistence type="inferred from homology"/>
<dbReference type="GO" id="GO:0019843">
    <property type="term" value="F:rRNA binding"/>
    <property type="evidence" value="ECO:0007669"/>
    <property type="project" value="UniProtKB-UniRule"/>
</dbReference>
<comment type="domain">
    <text evidence="12">The arm domain is inserted in the first ABC transporter domain. Probably contacts ribosomal protein L1.</text>
</comment>
<dbReference type="GO" id="GO:0045900">
    <property type="term" value="P:negative regulation of translational elongation"/>
    <property type="evidence" value="ECO:0007669"/>
    <property type="project" value="UniProtKB-UniRule"/>
</dbReference>
<dbReference type="InterPro" id="IPR003439">
    <property type="entry name" value="ABC_transporter-like_ATP-bd"/>
</dbReference>
<dbReference type="InterPro" id="IPR022374">
    <property type="entry name" value="EttA"/>
</dbReference>